<dbReference type="STRING" id="294747.C5M271"/>
<dbReference type="VEuPathDB" id="FungiDB:CTRG_00160"/>
<reference evidence="2 3" key="1">
    <citation type="journal article" date="2009" name="Nature">
        <title>Evolution of pathogenicity and sexual reproduction in eight Candida genomes.</title>
        <authorList>
            <person name="Butler G."/>
            <person name="Rasmussen M.D."/>
            <person name="Lin M.F."/>
            <person name="Santos M.A."/>
            <person name="Sakthikumar S."/>
            <person name="Munro C.A."/>
            <person name="Rheinbay E."/>
            <person name="Grabherr M."/>
            <person name="Forche A."/>
            <person name="Reedy J.L."/>
            <person name="Agrafioti I."/>
            <person name="Arnaud M.B."/>
            <person name="Bates S."/>
            <person name="Brown A.J."/>
            <person name="Brunke S."/>
            <person name="Costanzo M.C."/>
            <person name="Fitzpatrick D.A."/>
            <person name="de Groot P.W."/>
            <person name="Harris D."/>
            <person name="Hoyer L.L."/>
            <person name="Hube B."/>
            <person name="Klis F.M."/>
            <person name="Kodira C."/>
            <person name="Lennard N."/>
            <person name="Logue M.E."/>
            <person name="Martin R."/>
            <person name="Neiman A.M."/>
            <person name="Nikolaou E."/>
            <person name="Quail M.A."/>
            <person name="Quinn J."/>
            <person name="Santos M.C."/>
            <person name="Schmitzberger F.F."/>
            <person name="Sherlock G."/>
            <person name="Shah P."/>
            <person name="Silverstein K.A."/>
            <person name="Skrzypek M.S."/>
            <person name="Soll D."/>
            <person name="Staggs R."/>
            <person name="Stansfield I."/>
            <person name="Stumpf M.P."/>
            <person name="Sudbery P.E."/>
            <person name="Srikantha T."/>
            <person name="Zeng Q."/>
            <person name="Berman J."/>
            <person name="Berriman M."/>
            <person name="Heitman J."/>
            <person name="Gow N.A."/>
            <person name="Lorenz M.C."/>
            <person name="Birren B.W."/>
            <person name="Kellis M."/>
            <person name="Cuomo C.A."/>
        </authorList>
    </citation>
    <scope>NUCLEOTIDE SEQUENCE [LARGE SCALE GENOMIC DNA]</scope>
    <source>
        <strain evidence="3">ATCC MYA-3404 / T1</strain>
    </source>
</reference>
<keyword evidence="1" id="KW-0732">Signal</keyword>
<dbReference type="AlphaFoldDB" id="C5M271"/>
<organism evidence="2 3">
    <name type="scientific">Candida tropicalis (strain ATCC MYA-3404 / T1)</name>
    <name type="common">Yeast</name>
    <dbReference type="NCBI Taxonomy" id="294747"/>
    <lineage>
        <taxon>Eukaryota</taxon>
        <taxon>Fungi</taxon>
        <taxon>Dikarya</taxon>
        <taxon>Ascomycota</taxon>
        <taxon>Saccharomycotina</taxon>
        <taxon>Pichiomycetes</taxon>
        <taxon>Debaryomycetaceae</taxon>
        <taxon>Candida/Lodderomyces clade</taxon>
        <taxon>Candida</taxon>
    </lineage>
</organism>
<dbReference type="HOGENOM" id="CLU_789881_0_0_1"/>
<dbReference type="KEGG" id="ctp:CTRG_00160"/>
<dbReference type="GeneID" id="8297298"/>
<feature type="signal peptide" evidence="1">
    <location>
        <begin position="1"/>
        <end position="18"/>
    </location>
</feature>
<accession>C5M271</accession>
<keyword evidence="3" id="KW-1185">Reference proteome</keyword>
<dbReference type="RefSeq" id="XP_002545379.1">
    <property type="nucleotide sequence ID" value="XM_002545333.1"/>
</dbReference>
<sequence length="351" mass="38506">MKSSIIISPLLLASLVAAVDFFKVKTTYEDVDYHLQYNAESNLLQLTTNEGTEFDLNEFFNLILADDPTKVVSNDDNGTLFLLDHDGEATYPVWGHEEGCCISYAEPLFACAFDESASTFGLTTNIEGLPGVDYHFCFPVLELAIFNDEPAQEISTEEVQTSESIIYEDEETPYPIIEEEEESSFEQITNTFTEEVVITETICDSSSSCPEFVTTITYCESDTICEPSTTIRSTTISSYCPSSTTPEVVVTTAADDTIAAYTGAVTVVVTVCDESTTCTTYNSVVKGTDTPTFRTARVSPKEEDTTSTITQNVYITQTPAPQELSNNANGMKSQYTSIIVGVFIVFLSLFA</sequence>
<name>C5M271_CANTT</name>
<evidence type="ECO:0000256" key="1">
    <source>
        <dbReference type="SAM" id="SignalP"/>
    </source>
</evidence>
<feature type="chain" id="PRO_5002953239" evidence="1">
    <location>
        <begin position="19"/>
        <end position="351"/>
    </location>
</feature>
<evidence type="ECO:0000313" key="3">
    <source>
        <dbReference type="Proteomes" id="UP000002037"/>
    </source>
</evidence>
<dbReference type="Proteomes" id="UP000002037">
    <property type="component" value="Unassembled WGS sequence"/>
</dbReference>
<evidence type="ECO:0000313" key="2">
    <source>
        <dbReference type="EMBL" id="EER35421.1"/>
    </source>
</evidence>
<dbReference type="EMBL" id="GG692395">
    <property type="protein sequence ID" value="EER35421.1"/>
    <property type="molecule type" value="Genomic_DNA"/>
</dbReference>
<protein>
    <submittedName>
        <fullName evidence="2">Uncharacterized protein</fullName>
    </submittedName>
</protein>
<proteinExistence type="predicted"/>
<gene>
    <name evidence="2" type="ORF">CTRG_00160</name>
</gene>